<keyword evidence="4" id="KW-1185">Reference proteome</keyword>
<dbReference type="Proteomes" id="UP000248039">
    <property type="component" value="Unassembled WGS sequence"/>
</dbReference>
<dbReference type="Pfam" id="PF12697">
    <property type="entry name" value="Abhydrolase_6"/>
    <property type="match status" value="1"/>
</dbReference>
<feature type="domain" description="AB hydrolase-1" evidence="2">
    <location>
        <begin position="63"/>
        <end position="326"/>
    </location>
</feature>
<name>A0A2V4N7U8_9ACTN</name>
<comment type="caution">
    <text evidence="3">The sequence shown here is derived from an EMBL/GenBank/DDBJ whole genome shotgun (WGS) entry which is preliminary data.</text>
</comment>
<proteinExistence type="predicted"/>
<evidence type="ECO:0000313" key="4">
    <source>
        <dbReference type="Proteomes" id="UP000248039"/>
    </source>
</evidence>
<evidence type="ECO:0000259" key="2">
    <source>
        <dbReference type="Pfam" id="PF12697"/>
    </source>
</evidence>
<accession>A0A2V4N7U8</accession>
<dbReference type="InterPro" id="IPR029058">
    <property type="entry name" value="AB_hydrolase_fold"/>
</dbReference>
<gene>
    <name evidence="3" type="ORF">C7C46_13055</name>
</gene>
<dbReference type="PANTHER" id="PTHR43798:SF31">
    <property type="entry name" value="AB HYDROLASE SUPERFAMILY PROTEIN YCLE"/>
    <property type="match status" value="1"/>
</dbReference>
<reference evidence="3 4" key="1">
    <citation type="submission" date="2018-03" db="EMBL/GenBank/DDBJ databases">
        <title>Bioinformatic expansion and discovery of thiopeptide antibiotics.</title>
        <authorList>
            <person name="Schwalen C.J."/>
            <person name="Hudson G.A."/>
            <person name="Mitchell D.A."/>
        </authorList>
    </citation>
    <scope>NUCLEOTIDE SEQUENCE [LARGE SCALE GENOMIC DNA]</scope>
    <source>
        <strain evidence="3 4">ATCC 21389</strain>
    </source>
</reference>
<dbReference type="EMBL" id="PYBW01000040">
    <property type="protein sequence ID" value="PYC80212.1"/>
    <property type="molecule type" value="Genomic_DNA"/>
</dbReference>
<protein>
    <submittedName>
        <fullName evidence="3">Alpha/beta hydrolase</fullName>
    </submittedName>
</protein>
<evidence type="ECO:0000256" key="1">
    <source>
        <dbReference type="ARBA" id="ARBA00022801"/>
    </source>
</evidence>
<evidence type="ECO:0000313" key="3">
    <source>
        <dbReference type="EMBL" id="PYC80212.1"/>
    </source>
</evidence>
<sequence>MGCLILWTTGGPAAADPRPVPVDAEPACTPAHFAATLTAGTPVRVSAVLCSPPGARHEAPLQILVAGATYDRAYWMLPSAPGRPSYVSWMAGHGGSTLTIDRPGTGESSRPPADLLTMANEAGVLHQVVAEARTELHFRRVVLVGHSVGSSLALLEAATFHDVDGVIASGFLHTYGPKLGTLFSDMQPASQDPQFAAGTEPAGYLSTLPGTRSDFFYAAADSSPAVVGWDELTKSTMTTGEEQTIPAAADPAISRSVGVPVMISVGEYDQLFCGGPFAFPCSTAADIVRNEQSDYSPSAGPEGYVLPGAGHAMNLHENAVQWFAAAAGWLDRHFPS</sequence>
<dbReference type="GO" id="GO:0016020">
    <property type="term" value="C:membrane"/>
    <property type="evidence" value="ECO:0007669"/>
    <property type="project" value="TreeGrafter"/>
</dbReference>
<dbReference type="InterPro" id="IPR000073">
    <property type="entry name" value="AB_hydrolase_1"/>
</dbReference>
<organism evidence="3 4">
    <name type="scientific">Streptomyces tateyamensis</name>
    <dbReference type="NCBI Taxonomy" id="565073"/>
    <lineage>
        <taxon>Bacteria</taxon>
        <taxon>Bacillati</taxon>
        <taxon>Actinomycetota</taxon>
        <taxon>Actinomycetes</taxon>
        <taxon>Kitasatosporales</taxon>
        <taxon>Streptomycetaceae</taxon>
        <taxon>Streptomyces</taxon>
    </lineage>
</organism>
<keyword evidence="1 3" id="KW-0378">Hydrolase</keyword>
<dbReference type="PANTHER" id="PTHR43798">
    <property type="entry name" value="MONOACYLGLYCEROL LIPASE"/>
    <property type="match status" value="1"/>
</dbReference>
<dbReference type="Gene3D" id="3.40.50.1820">
    <property type="entry name" value="alpha/beta hydrolase"/>
    <property type="match status" value="1"/>
</dbReference>
<dbReference type="InterPro" id="IPR050266">
    <property type="entry name" value="AB_hydrolase_sf"/>
</dbReference>
<dbReference type="AlphaFoldDB" id="A0A2V4N7U8"/>
<dbReference type="SUPFAM" id="SSF53474">
    <property type="entry name" value="alpha/beta-Hydrolases"/>
    <property type="match status" value="1"/>
</dbReference>
<dbReference type="GO" id="GO:0016787">
    <property type="term" value="F:hydrolase activity"/>
    <property type="evidence" value="ECO:0007669"/>
    <property type="project" value="UniProtKB-KW"/>
</dbReference>